<name>A0A6G0WQK8_9STRA</name>
<dbReference type="InterPro" id="IPR000169">
    <property type="entry name" value="Pept_cys_AS"/>
</dbReference>
<evidence type="ECO:0000256" key="3">
    <source>
        <dbReference type="SAM" id="SignalP"/>
    </source>
</evidence>
<dbReference type="PANTHER" id="PTHR33946:SF4">
    <property type="entry name" value="COAGULATION FACTOR XI"/>
    <property type="match status" value="1"/>
</dbReference>
<dbReference type="InterPro" id="IPR003609">
    <property type="entry name" value="Pan_app"/>
</dbReference>
<feature type="chain" id="PRO_5026118983" description="Apple domain-containing protein" evidence="3">
    <location>
        <begin position="17"/>
        <end position="583"/>
    </location>
</feature>
<accession>A0A6G0WQK8</accession>
<proteinExistence type="predicted"/>
<dbReference type="PROSITE" id="PS00139">
    <property type="entry name" value="THIOL_PROTEASE_CYS"/>
    <property type="match status" value="1"/>
</dbReference>
<dbReference type="VEuPathDB" id="FungiDB:AeMF1_008021"/>
<feature type="domain" description="Apple" evidence="4">
    <location>
        <begin position="517"/>
        <end position="583"/>
    </location>
</feature>
<dbReference type="GO" id="GO:0005576">
    <property type="term" value="C:extracellular region"/>
    <property type="evidence" value="ECO:0007669"/>
    <property type="project" value="InterPro"/>
</dbReference>
<keyword evidence="3" id="KW-0732">Signal</keyword>
<dbReference type="Gene3D" id="3.90.70.10">
    <property type="entry name" value="Cysteine proteinases"/>
    <property type="match status" value="1"/>
</dbReference>
<evidence type="ECO:0000259" key="4">
    <source>
        <dbReference type="PROSITE" id="PS50948"/>
    </source>
</evidence>
<evidence type="ECO:0000313" key="6">
    <source>
        <dbReference type="Proteomes" id="UP000481153"/>
    </source>
</evidence>
<dbReference type="Gene3D" id="2.40.50.170">
    <property type="entry name" value="Cysteine proteinases. Chain C"/>
    <property type="match status" value="1"/>
</dbReference>
<reference evidence="5 6" key="1">
    <citation type="submission" date="2019-07" db="EMBL/GenBank/DDBJ databases">
        <title>Genomics analysis of Aphanomyces spp. identifies a new class of oomycete effector associated with host adaptation.</title>
        <authorList>
            <person name="Gaulin E."/>
        </authorList>
    </citation>
    <scope>NUCLEOTIDE SEQUENCE [LARGE SCALE GENOMIC DNA]</scope>
    <source>
        <strain evidence="5 6">ATCC 201684</strain>
    </source>
</reference>
<dbReference type="Pfam" id="PF14295">
    <property type="entry name" value="PAN_4"/>
    <property type="match status" value="5"/>
</dbReference>
<evidence type="ECO:0000256" key="1">
    <source>
        <dbReference type="ARBA" id="ARBA00022737"/>
    </source>
</evidence>
<comment type="caution">
    <text evidence="5">The sequence shown here is derived from an EMBL/GenBank/DDBJ whole genome shotgun (WGS) entry which is preliminary data.</text>
</comment>
<dbReference type="SMART" id="SM00645">
    <property type="entry name" value="Pept_C1"/>
    <property type="match status" value="1"/>
</dbReference>
<dbReference type="VEuPathDB" id="FungiDB:AeMF1_007159"/>
<evidence type="ECO:0000313" key="5">
    <source>
        <dbReference type="EMBL" id="KAF0729665.1"/>
    </source>
</evidence>
<dbReference type="PANTHER" id="PTHR33946">
    <property type="match status" value="1"/>
</dbReference>
<dbReference type="SUPFAM" id="SSF57414">
    <property type="entry name" value="Hairpin loop containing domain-like"/>
    <property type="match status" value="1"/>
</dbReference>
<keyword evidence="2" id="KW-1015">Disulfide bond</keyword>
<dbReference type="EMBL" id="VJMJ01000162">
    <property type="protein sequence ID" value="KAF0729665.1"/>
    <property type="molecule type" value="Genomic_DNA"/>
</dbReference>
<dbReference type="InterPro" id="IPR038765">
    <property type="entry name" value="Papain-like_cys_pep_sf"/>
</dbReference>
<dbReference type="SUPFAM" id="SSF54001">
    <property type="entry name" value="Cysteine proteinases"/>
    <property type="match status" value="1"/>
</dbReference>
<sequence>MFRFFTLGVLAALALAATDPSDAELEKELAAWEASPNGQYAKQLGLVPETAPESIMGQSETSEKLRRWKAKKAMLPIYAERNPHATFTMNTPFALVTKEEAKYLFGAAPPPNLNVTTTTTPVQSGGSTSRRLDADIDWTTSGCIHPVQNQGACGSCWAFAATATIEAANCLAGRGLVKLSEQDIYKNQWGTWWGEQGYVRLQRQVNACLSGELANYPRMKTPLTTRPPAPYTCSAIEADTDYVGNDIGSTQQASPQACCDDCKKNNTCKLFVWYQGTCYLKSAAGTKTSASGRQAGFESTQPATCSTLEKDTDYNGNDVGSTQRASADLCCADCRANLACKLFVWYQGTCYLKSAAGTKVTLAGRTAGFTQSSSQCSTLQTNTDYYGNDIKSTQRASADLCCDDCKNTPGCQLFVWFQGTCYLKSAKGAQSTVTGATAGFVNFSGPTCGAVEANTDYPGQDLYTARTNDAGGCCTSCINEKACNAYSWTQDGSCYLKSSRVNPTAKSGVTSARVNKCSPVEQGVDYVGNDLYPVVAASTDDCCALCRNANGCKAYSYASGNCYLKTAKGATKANSAVSSATTL</sequence>
<dbReference type="Proteomes" id="UP000481153">
    <property type="component" value="Unassembled WGS sequence"/>
</dbReference>
<feature type="domain" description="Apple" evidence="4">
    <location>
        <begin position="376"/>
        <end position="448"/>
    </location>
</feature>
<dbReference type="PROSITE" id="PS50948">
    <property type="entry name" value="PAN"/>
    <property type="match status" value="2"/>
</dbReference>
<feature type="signal peptide" evidence="3">
    <location>
        <begin position="1"/>
        <end position="16"/>
    </location>
</feature>
<dbReference type="Gene3D" id="3.50.4.10">
    <property type="entry name" value="Hepatocyte Growth Factor"/>
    <property type="match status" value="5"/>
</dbReference>
<dbReference type="GO" id="GO:0006508">
    <property type="term" value="P:proteolysis"/>
    <property type="evidence" value="ECO:0007669"/>
    <property type="project" value="InterPro"/>
</dbReference>
<dbReference type="AlphaFoldDB" id="A0A6G0WQK8"/>
<dbReference type="GO" id="GO:0008234">
    <property type="term" value="F:cysteine-type peptidase activity"/>
    <property type="evidence" value="ECO:0007669"/>
    <property type="project" value="InterPro"/>
</dbReference>
<keyword evidence="1" id="KW-0677">Repeat</keyword>
<gene>
    <name evidence="5" type="ORF">Ae201684_012726</name>
</gene>
<dbReference type="SMART" id="SM00223">
    <property type="entry name" value="APPLE"/>
    <property type="match status" value="5"/>
</dbReference>
<organism evidence="5 6">
    <name type="scientific">Aphanomyces euteiches</name>
    <dbReference type="NCBI Taxonomy" id="100861"/>
    <lineage>
        <taxon>Eukaryota</taxon>
        <taxon>Sar</taxon>
        <taxon>Stramenopiles</taxon>
        <taxon>Oomycota</taxon>
        <taxon>Saprolegniomycetes</taxon>
        <taxon>Saprolegniales</taxon>
        <taxon>Verrucalvaceae</taxon>
        <taxon>Aphanomyces</taxon>
    </lineage>
</organism>
<evidence type="ECO:0000256" key="2">
    <source>
        <dbReference type="ARBA" id="ARBA00023157"/>
    </source>
</evidence>
<keyword evidence="6" id="KW-1185">Reference proteome</keyword>
<dbReference type="InterPro" id="IPR000668">
    <property type="entry name" value="Peptidase_C1A_C"/>
</dbReference>
<dbReference type="InterPro" id="IPR000177">
    <property type="entry name" value="Apple"/>
</dbReference>
<dbReference type="CDD" id="cd01100">
    <property type="entry name" value="APPLE_Factor_XI_like"/>
    <property type="match status" value="5"/>
</dbReference>
<protein>
    <recommendedName>
        <fullName evidence="4">Apple domain-containing protein</fullName>
    </recommendedName>
</protein>
<dbReference type="Pfam" id="PF00112">
    <property type="entry name" value="Peptidase_C1"/>
    <property type="match status" value="1"/>
</dbReference>